<name>A2FTX2_TRIV3</name>
<comment type="subcellular location">
    <subcellularLocation>
        <location evidence="6">Endoplasmic reticulum</location>
    </subcellularLocation>
    <subcellularLocation>
        <location evidence="6">Golgi apparatus</location>
        <location evidence="6">cis-Golgi network</location>
    </subcellularLocation>
</comment>
<comment type="subunit">
    <text evidence="6">Part of the multisubunit transport protein particle (TRAPP) complex.</text>
</comment>
<evidence type="ECO:0000256" key="2">
    <source>
        <dbReference type="ARBA" id="ARBA00022824"/>
    </source>
</evidence>
<dbReference type="SUPFAM" id="SSF64356">
    <property type="entry name" value="SNARE-like"/>
    <property type="match status" value="1"/>
</dbReference>
<dbReference type="GO" id="GO:0030008">
    <property type="term" value="C:TRAPP complex"/>
    <property type="evidence" value="ECO:0000318"/>
    <property type="project" value="GO_Central"/>
</dbReference>
<keyword evidence="8" id="KW-1185">Reference proteome</keyword>
<evidence type="ECO:0000313" key="8">
    <source>
        <dbReference type="Proteomes" id="UP000001542"/>
    </source>
</evidence>
<dbReference type="GO" id="GO:0006888">
    <property type="term" value="P:endoplasmic reticulum to Golgi vesicle-mediated transport"/>
    <property type="evidence" value="ECO:0000318"/>
    <property type="project" value="GO_Central"/>
</dbReference>
<evidence type="ECO:0000256" key="1">
    <source>
        <dbReference type="ARBA" id="ARBA00022448"/>
    </source>
</evidence>
<dbReference type="Gene3D" id="3.30.450.70">
    <property type="match status" value="1"/>
</dbReference>
<evidence type="ECO:0000256" key="4">
    <source>
        <dbReference type="ARBA" id="ARBA00023034"/>
    </source>
</evidence>
<dbReference type="STRING" id="5722.A2FTX2"/>
<dbReference type="Pfam" id="PF04099">
    <property type="entry name" value="Sybindin"/>
    <property type="match status" value="1"/>
</dbReference>
<dbReference type="KEGG" id="tva:4749334"/>
<dbReference type="VEuPathDB" id="TrichDB:TVAGG3_0130270"/>
<dbReference type="AlphaFoldDB" id="A2FTX2"/>
<evidence type="ECO:0000256" key="3">
    <source>
        <dbReference type="ARBA" id="ARBA00022892"/>
    </source>
</evidence>
<keyword evidence="4 6" id="KW-0333">Golgi apparatus</keyword>
<sequence>MPKIEPYSLLIYSTRTTDCLYHKEWQAQQADTATREDRERLLFGLLFSLRRTALKMSPQSKPGMFSNLTTSGYKLHFYQTSTGYMFVLLTPPNVKGLRQRLINFYSQVFLTNVVMNPLYELDTQIKIPAFETEVEKFDFIAA</sequence>
<keyword evidence="2 6" id="KW-0256">Endoplasmic reticulum</keyword>
<organism evidence="7 8">
    <name type="scientific">Trichomonas vaginalis (strain ATCC PRA-98 / G3)</name>
    <dbReference type="NCBI Taxonomy" id="412133"/>
    <lineage>
        <taxon>Eukaryota</taxon>
        <taxon>Metamonada</taxon>
        <taxon>Parabasalia</taxon>
        <taxon>Trichomonadida</taxon>
        <taxon>Trichomonadidae</taxon>
        <taxon>Trichomonas</taxon>
    </lineage>
</organism>
<evidence type="ECO:0000256" key="6">
    <source>
        <dbReference type="RuleBase" id="RU366065"/>
    </source>
</evidence>
<dbReference type="PANTHER" id="PTHR23249:SF16">
    <property type="entry name" value="TRAFFICKING PROTEIN PARTICLE COMPLEX SUBUNIT 1"/>
    <property type="match status" value="1"/>
</dbReference>
<reference evidence="7" key="2">
    <citation type="journal article" date="2007" name="Science">
        <title>Draft genome sequence of the sexually transmitted pathogen Trichomonas vaginalis.</title>
        <authorList>
            <person name="Carlton J.M."/>
            <person name="Hirt R.P."/>
            <person name="Silva J.C."/>
            <person name="Delcher A.L."/>
            <person name="Schatz M."/>
            <person name="Zhao Q."/>
            <person name="Wortman J.R."/>
            <person name="Bidwell S.L."/>
            <person name="Alsmark U.C.M."/>
            <person name="Besteiro S."/>
            <person name="Sicheritz-Ponten T."/>
            <person name="Noel C.J."/>
            <person name="Dacks J.B."/>
            <person name="Foster P.G."/>
            <person name="Simillion C."/>
            <person name="Van de Peer Y."/>
            <person name="Miranda-Saavedra D."/>
            <person name="Barton G.J."/>
            <person name="Westrop G.D."/>
            <person name="Mueller S."/>
            <person name="Dessi D."/>
            <person name="Fiori P.L."/>
            <person name="Ren Q."/>
            <person name="Paulsen I."/>
            <person name="Zhang H."/>
            <person name="Bastida-Corcuera F.D."/>
            <person name="Simoes-Barbosa A."/>
            <person name="Brown M.T."/>
            <person name="Hayes R.D."/>
            <person name="Mukherjee M."/>
            <person name="Okumura C.Y."/>
            <person name="Schneider R."/>
            <person name="Smith A.J."/>
            <person name="Vanacova S."/>
            <person name="Villalvazo M."/>
            <person name="Haas B.J."/>
            <person name="Pertea M."/>
            <person name="Feldblyum T.V."/>
            <person name="Utterback T.R."/>
            <person name="Shu C.L."/>
            <person name="Osoegawa K."/>
            <person name="de Jong P.J."/>
            <person name="Hrdy I."/>
            <person name="Horvathova L."/>
            <person name="Zubacova Z."/>
            <person name="Dolezal P."/>
            <person name="Malik S.B."/>
            <person name="Logsdon J.M. Jr."/>
            <person name="Henze K."/>
            <person name="Gupta A."/>
            <person name="Wang C.C."/>
            <person name="Dunne R.L."/>
            <person name="Upcroft J.A."/>
            <person name="Upcroft P."/>
            <person name="White O."/>
            <person name="Salzberg S.L."/>
            <person name="Tang P."/>
            <person name="Chiu C.-H."/>
            <person name="Lee Y.-S."/>
            <person name="Embley T.M."/>
            <person name="Coombs G.H."/>
            <person name="Mottram J.C."/>
            <person name="Tachezy J."/>
            <person name="Fraser-Liggett C.M."/>
            <person name="Johnson P.J."/>
        </authorList>
    </citation>
    <scope>NUCLEOTIDE SEQUENCE [LARGE SCALE GENOMIC DNA]</scope>
    <source>
        <strain evidence="7">G3</strain>
    </source>
</reference>
<dbReference type="InterPro" id="IPR011012">
    <property type="entry name" value="Longin-like_dom_sf"/>
</dbReference>
<comment type="similarity">
    <text evidence="5">Belongs to the TRAPP small subunits family. BET5 subfamily.</text>
</comment>
<gene>
    <name evidence="7" type="ORF">TVAG_001870</name>
</gene>
<accession>A2FTX2</accession>
<dbReference type="eggNOG" id="KOG3368">
    <property type="taxonomic scope" value="Eukaryota"/>
</dbReference>
<protein>
    <recommendedName>
        <fullName evidence="6">Trafficking protein particle complex subunit</fullName>
    </recommendedName>
</protein>
<dbReference type="InParanoid" id="A2FTX2"/>
<dbReference type="GO" id="GO:0005783">
    <property type="term" value="C:endoplasmic reticulum"/>
    <property type="evidence" value="ECO:0007669"/>
    <property type="project" value="UniProtKB-SubCell"/>
</dbReference>
<dbReference type="GO" id="GO:0005794">
    <property type="term" value="C:Golgi apparatus"/>
    <property type="evidence" value="ECO:0007669"/>
    <property type="project" value="UniProtKB-SubCell"/>
</dbReference>
<dbReference type="OMA" id="FENTINH"/>
<dbReference type="SMART" id="SM01399">
    <property type="entry name" value="Sybindin"/>
    <property type="match status" value="1"/>
</dbReference>
<evidence type="ECO:0000256" key="5">
    <source>
        <dbReference type="ARBA" id="ARBA00038167"/>
    </source>
</evidence>
<dbReference type="VEuPathDB" id="TrichDB:TVAG_001870"/>
<dbReference type="PANTHER" id="PTHR23249">
    <property type="entry name" value="TRAFFICKING PROTEIN PARTICLE COMPLEX SUBUNIT"/>
    <property type="match status" value="1"/>
</dbReference>
<keyword evidence="3 6" id="KW-0931">ER-Golgi transport</keyword>
<dbReference type="SMR" id="A2FTX2"/>
<keyword evidence="1 6" id="KW-0813">Transport</keyword>
<dbReference type="Proteomes" id="UP000001542">
    <property type="component" value="Unassembled WGS sequence"/>
</dbReference>
<dbReference type="RefSeq" id="XP_001304565.1">
    <property type="nucleotide sequence ID" value="XM_001304564.1"/>
</dbReference>
<dbReference type="OrthoDB" id="246406at2759"/>
<dbReference type="FunCoup" id="A2FTX2">
    <property type="interactions" value="130"/>
</dbReference>
<dbReference type="EMBL" id="DS114020">
    <property type="protein sequence ID" value="EAX91635.1"/>
    <property type="molecule type" value="Genomic_DNA"/>
</dbReference>
<evidence type="ECO:0000313" key="7">
    <source>
        <dbReference type="EMBL" id="EAX91635.1"/>
    </source>
</evidence>
<reference evidence="7" key="1">
    <citation type="submission" date="2006-10" db="EMBL/GenBank/DDBJ databases">
        <authorList>
            <person name="Amadeo P."/>
            <person name="Zhao Q."/>
            <person name="Wortman J."/>
            <person name="Fraser-Liggett C."/>
            <person name="Carlton J."/>
        </authorList>
    </citation>
    <scope>NUCLEOTIDE SEQUENCE</scope>
    <source>
        <strain evidence="7">G3</strain>
    </source>
</reference>
<dbReference type="InterPro" id="IPR007233">
    <property type="entry name" value="TRAPPC"/>
</dbReference>
<proteinExistence type="inferred from homology"/>